<feature type="region of interest" description="Disordered" evidence="7">
    <location>
        <begin position="82"/>
        <end position="107"/>
    </location>
</feature>
<reference evidence="8 9" key="1">
    <citation type="journal article" date="2014" name="Int. J. Syst. Evol. Microbiol.">
        <title>Complete genome sequence of Corynebacterium casei LMG S-19264T (=DSM 44701T), isolated from a smear-ripened cheese.</title>
        <authorList>
            <consortium name="US DOE Joint Genome Institute (JGI-PGF)"/>
            <person name="Walter F."/>
            <person name="Albersmeier A."/>
            <person name="Kalinowski J."/>
            <person name="Ruckert C."/>
        </authorList>
    </citation>
    <scope>NUCLEOTIDE SEQUENCE [LARGE SCALE GENOMIC DNA]</scope>
    <source>
        <strain evidence="8 9">KCTC 23968</strain>
    </source>
</reference>
<dbReference type="InterPro" id="IPR044304">
    <property type="entry name" value="NUBPL-like"/>
</dbReference>
<feature type="binding site" evidence="6">
    <location>
        <begin position="119"/>
        <end position="126"/>
    </location>
    <ligand>
        <name>ATP</name>
        <dbReference type="ChEBI" id="CHEBI:30616"/>
    </ligand>
</feature>
<dbReference type="Gene3D" id="3.40.50.300">
    <property type="entry name" value="P-loop containing nucleotide triphosphate hydrolases"/>
    <property type="match status" value="1"/>
</dbReference>
<keyword evidence="4 6" id="KW-0408">Iron</keyword>
<keyword evidence="2 6" id="KW-0547">Nucleotide-binding</keyword>
<evidence type="ECO:0000256" key="4">
    <source>
        <dbReference type="ARBA" id="ARBA00023004"/>
    </source>
</evidence>
<comment type="subunit">
    <text evidence="6">Homodimer.</text>
</comment>
<sequence>MSYSENLALRALATISDPVKSGDIIAAGRLASLEMIEGVLQAVLQVPPADAEAFFPIREAAQNVLETVDGVTKARVVLSAHKPGPQIGGRKKGNPHQPRRPEGVQGDAEVKRIIAISSAKGGVGKSTMSANIAVAMARSGLKIGLLDADIHGPSLPMLFGTRGQQARAISVGSRKIIVPIEAHGVKTMSVAYLTPDDSPIVWRGPLVQGAISRMLWDVDWGELDFLLIDMPPGTGDAQLGLAQDIKPGGAVIVSTPQDLALLDARKGVAMFRKVDIPVLGLIENMAVFTCPDCGGQHHIFGTGGAMRDAEELDIAYLGAAPLHMSIRESGDAGTPVTASQTEMSGFFDDLAKAVIDKANETAQRE</sequence>
<name>A0A918KU97_9PROT</name>
<dbReference type="EMBL" id="BMYV01000003">
    <property type="protein sequence ID" value="GGX74006.1"/>
    <property type="molecule type" value="Genomic_DNA"/>
</dbReference>
<proteinExistence type="inferred from homology"/>
<keyword evidence="9" id="KW-1185">Reference proteome</keyword>
<dbReference type="Proteomes" id="UP000600865">
    <property type="component" value="Unassembled WGS sequence"/>
</dbReference>
<evidence type="ECO:0000256" key="3">
    <source>
        <dbReference type="ARBA" id="ARBA00022840"/>
    </source>
</evidence>
<dbReference type="AlphaFoldDB" id="A0A918KU97"/>
<dbReference type="CDD" id="cd02037">
    <property type="entry name" value="Mrp_NBP35"/>
    <property type="match status" value="1"/>
</dbReference>
<dbReference type="InterPro" id="IPR034904">
    <property type="entry name" value="FSCA_dom_sf"/>
</dbReference>
<dbReference type="InterPro" id="IPR033756">
    <property type="entry name" value="YlxH/NBP35"/>
</dbReference>
<dbReference type="PANTHER" id="PTHR42961">
    <property type="entry name" value="IRON-SULFUR PROTEIN NUBPL"/>
    <property type="match status" value="1"/>
</dbReference>
<organism evidence="8 9">
    <name type="scientific">Litorimonas cladophorae</name>
    <dbReference type="NCBI Taxonomy" id="1220491"/>
    <lineage>
        <taxon>Bacteria</taxon>
        <taxon>Pseudomonadati</taxon>
        <taxon>Pseudomonadota</taxon>
        <taxon>Alphaproteobacteria</taxon>
        <taxon>Maricaulales</taxon>
        <taxon>Robiginitomaculaceae</taxon>
    </lineage>
</organism>
<keyword evidence="3 6" id="KW-0067">ATP-binding</keyword>
<dbReference type="GO" id="GO:0016226">
    <property type="term" value="P:iron-sulfur cluster assembly"/>
    <property type="evidence" value="ECO:0007669"/>
    <property type="project" value="InterPro"/>
</dbReference>
<dbReference type="GO" id="GO:0051539">
    <property type="term" value="F:4 iron, 4 sulfur cluster binding"/>
    <property type="evidence" value="ECO:0007669"/>
    <property type="project" value="TreeGrafter"/>
</dbReference>
<dbReference type="GO" id="GO:0005524">
    <property type="term" value="F:ATP binding"/>
    <property type="evidence" value="ECO:0007669"/>
    <property type="project" value="UniProtKB-UniRule"/>
</dbReference>
<dbReference type="InterPro" id="IPR027417">
    <property type="entry name" value="P-loop_NTPase"/>
</dbReference>
<dbReference type="GO" id="GO:0140663">
    <property type="term" value="F:ATP-dependent FeS chaperone activity"/>
    <property type="evidence" value="ECO:0007669"/>
    <property type="project" value="InterPro"/>
</dbReference>
<feature type="compositionally biased region" description="Basic residues" evidence="7">
    <location>
        <begin position="89"/>
        <end position="98"/>
    </location>
</feature>
<evidence type="ECO:0000256" key="5">
    <source>
        <dbReference type="ARBA" id="ARBA00023014"/>
    </source>
</evidence>
<protein>
    <recommendedName>
        <fullName evidence="6">Iron-sulfur cluster carrier protein</fullName>
    </recommendedName>
</protein>
<dbReference type="RefSeq" id="WP_189586762.1">
    <property type="nucleotide sequence ID" value="NZ_BMYV01000003.1"/>
</dbReference>
<comment type="function">
    <text evidence="6">Binds and transfers iron-sulfur (Fe-S) clusters to target apoproteins. Can hydrolyze ATP.</text>
</comment>
<dbReference type="InterPro" id="IPR000808">
    <property type="entry name" value="Mrp-like_CS"/>
</dbReference>
<dbReference type="HAMAP" id="MF_02040">
    <property type="entry name" value="Mrp_NBP35"/>
    <property type="match status" value="1"/>
</dbReference>
<dbReference type="GO" id="GO:0046872">
    <property type="term" value="F:metal ion binding"/>
    <property type="evidence" value="ECO:0007669"/>
    <property type="project" value="UniProtKB-KW"/>
</dbReference>
<evidence type="ECO:0000313" key="9">
    <source>
        <dbReference type="Proteomes" id="UP000600865"/>
    </source>
</evidence>
<keyword evidence="6" id="KW-0378">Hydrolase</keyword>
<dbReference type="PANTHER" id="PTHR42961:SF2">
    <property type="entry name" value="IRON-SULFUR PROTEIN NUBPL"/>
    <property type="match status" value="1"/>
</dbReference>
<gene>
    <name evidence="8" type="ORF">GCM10011309_25170</name>
</gene>
<comment type="similarity">
    <text evidence="6">Belongs to the Mrp/NBP35 ATP-binding proteins family.</text>
</comment>
<dbReference type="SUPFAM" id="SSF52540">
    <property type="entry name" value="P-loop containing nucleoside triphosphate hydrolases"/>
    <property type="match status" value="1"/>
</dbReference>
<evidence type="ECO:0000256" key="7">
    <source>
        <dbReference type="SAM" id="MobiDB-lite"/>
    </source>
</evidence>
<evidence type="ECO:0000256" key="1">
    <source>
        <dbReference type="ARBA" id="ARBA00022723"/>
    </source>
</evidence>
<accession>A0A918KU97</accession>
<comment type="caution">
    <text evidence="8">The sequence shown here is derived from an EMBL/GenBank/DDBJ whole genome shotgun (WGS) entry which is preliminary data.</text>
</comment>
<dbReference type="PROSITE" id="PS01215">
    <property type="entry name" value="MRP"/>
    <property type="match status" value="1"/>
</dbReference>
<dbReference type="Pfam" id="PF10609">
    <property type="entry name" value="ParA"/>
    <property type="match status" value="1"/>
</dbReference>
<dbReference type="SUPFAM" id="SSF117916">
    <property type="entry name" value="Fe-S cluster assembly (FSCA) domain-like"/>
    <property type="match status" value="1"/>
</dbReference>
<evidence type="ECO:0000256" key="6">
    <source>
        <dbReference type="HAMAP-Rule" id="MF_02040"/>
    </source>
</evidence>
<dbReference type="GO" id="GO:0016887">
    <property type="term" value="F:ATP hydrolysis activity"/>
    <property type="evidence" value="ECO:0007669"/>
    <property type="project" value="UniProtKB-UniRule"/>
</dbReference>
<dbReference type="FunFam" id="3.40.50.300:FF:001119">
    <property type="entry name" value="Iron-sulfur cluster carrier protein"/>
    <property type="match status" value="1"/>
</dbReference>
<keyword evidence="5 6" id="KW-0411">Iron-sulfur</keyword>
<evidence type="ECO:0000256" key="2">
    <source>
        <dbReference type="ARBA" id="ARBA00022741"/>
    </source>
</evidence>
<evidence type="ECO:0000313" key="8">
    <source>
        <dbReference type="EMBL" id="GGX74006.1"/>
    </source>
</evidence>
<dbReference type="InterPro" id="IPR019591">
    <property type="entry name" value="Mrp/NBP35_ATP-bd"/>
</dbReference>
<keyword evidence="1 6" id="KW-0479">Metal-binding</keyword>